<protein>
    <submittedName>
        <fullName evidence="2">Uncharacterized protein</fullName>
    </submittedName>
</protein>
<feature type="transmembrane region" description="Helical" evidence="1">
    <location>
        <begin position="20"/>
        <end position="44"/>
    </location>
</feature>
<keyword evidence="1" id="KW-0472">Membrane</keyword>
<sequence length="69" mass="8126">MDFQIFISKPDGSTPYIRFIFLYPILVAIFSTIYLIFFISCSIWRCSIIRKQDETVKRLSDRNNVAISL</sequence>
<keyword evidence="1" id="KW-0812">Transmembrane</keyword>
<organism evidence="2 3">
    <name type="scientific">Caenorhabditis angaria</name>
    <dbReference type="NCBI Taxonomy" id="860376"/>
    <lineage>
        <taxon>Eukaryota</taxon>
        <taxon>Metazoa</taxon>
        <taxon>Ecdysozoa</taxon>
        <taxon>Nematoda</taxon>
        <taxon>Chromadorea</taxon>
        <taxon>Rhabditida</taxon>
        <taxon>Rhabditina</taxon>
        <taxon>Rhabditomorpha</taxon>
        <taxon>Rhabditoidea</taxon>
        <taxon>Rhabditidae</taxon>
        <taxon>Peloderinae</taxon>
        <taxon>Caenorhabditis</taxon>
    </lineage>
</organism>
<evidence type="ECO:0000256" key="1">
    <source>
        <dbReference type="SAM" id="Phobius"/>
    </source>
</evidence>
<comment type="caution">
    <text evidence="2">The sequence shown here is derived from an EMBL/GenBank/DDBJ whole genome shotgun (WGS) entry which is preliminary data.</text>
</comment>
<accession>A0A9P1MTJ3</accession>
<name>A0A9P1MTJ3_9PELO</name>
<gene>
    <name evidence="2" type="ORF">CAMP_LOCUS2129</name>
</gene>
<evidence type="ECO:0000313" key="2">
    <source>
        <dbReference type="EMBL" id="CAI5439492.1"/>
    </source>
</evidence>
<evidence type="ECO:0000313" key="3">
    <source>
        <dbReference type="Proteomes" id="UP001152747"/>
    </source>
</evidence>
<dbReference type="Proteomes" id="UP001152747">
    <property type="component" value="Unassembled WGS sequence"/>
</dbReference>
<dbReference type="EMBL" id="CANHGI010000001">
    <property type="protein sequence ID" value="CAI5439492.1"/>
    <property type="molecule type" value="Genomic_DNA"/>
</dbReference>
<dbReference type="AlphaFoldDB" id="A0A9P1MTJ3"/>
<keyword evidence="3" id="KW-1185">Reference proteome</keyword>
<keyword evidence="1" id="KW-1133">Transmembrane helix</keyword>
<reference evidence="2" key="1">
    <citation type="submission" date="2022-11" db="EMBL/GenBank/DDBJ databases">
        <authorList>
            <person name="Kikuchi T."/>
        </authorList>
    </citation>
    <scope>NUCLEOTIDE SEQUENCE</scope>
    <source>
        <strain evidence="2">PS1010</strain>
    </source>
</reference>
<proteinExistence type="predicted"/>